<protein>
    <submittedName>
        <fullName evidence="1">Uncharacterized protein</fullName>
    </submittedName>
</protein>
<sequence length="69" mass="7542">MITPPAIGKATETIVAGQLIKHRDGKISLYRDSDGPLTFSDGIAATSVVEGEYAYRNSRGEWRPVPHDE</sequence>
<reference evidence="1" key="1">
    <citation type="submission" date="2020-05" db="EMBL/GenBank/DDBJ databases">
        <title>Nod-independent and nitrogen-fixing Bradyrhizobium aeschynomene sp. nov. isolated from nodules of Aeschynomene indica.</title>
        <authorList>
            <person name="Zhang Z."/>
        </authorList>
    </citation>
    <scope>NUCLEOTIDE SEQUENCE</scope>
    <source>
        <strain evidence="1">83012</strain>
    </source>
</reference>
<dbReference type="RefSeq" id="WP_172115481.1">
    <property type="nucleotide sequence ID" value="NZ_JABFDN010000029.1"/>
</dbReference>
<organism evidence="1 2">
    <name type="scientific">Bradyrhizobium aeschynomenes</name>
    <dbReference type="NCBI Taxonomy" id="2734909"/>
    <lineage>
        <taxon>Bacteria</taxon>
        <taxon>Pseudomonadati</taxon>
        <taxon>Pseudomonadota</taxon>
        <taxon>Alphaproteobacteria</taxon>
        <taxon>Hyphomicrobiales</taxon>
        <taxon>Nitrobacteraceae</taxon>
        <taxon>Bradyrhizobium</taxon>
    </lineage>
</organism>
<evidence type="ECO:0000313" key="2">
    <source>
        <dbReference type="Proteomes" id="UP000886476"/>
    </source>
</evidence>
<dbReference type="EMBL" id="JABFDN010000029">
    <property type="protein sequence ID" value="NPU69963.1"/>
    <property type="molecule type" value="Genomic_DNA"/>
</dbReference>
<evidence type="ECO:0000313" key="1">
    <source>
        <dbReference type="EMBL" id="NPU69963.1"/>
    </source>
</evidence>
<gene>
    <name evidence="1" type="ORF">HL667_33580</name>
</gene>
<keyword evidence="2" id="KW-1185">Reference proteome</keyword>
<accession>A0ABX2CP20</accession>
<dbReference type="Proteomes" id="UP000886476">
    <property type="component" value="Unassembled WGS sequence"/>
</dbReference>
<proteinExistence type="predicted"/>
<comment type="caution">
    <text evidence="1">The sequence shown here is derived from an EMBL/GenBank/DDBJ whole genome shotgun (WGS) entry which is preliminary data.</text>
</comment>
<name>A0ABX2CP20_9BRAD</name>